<dbReference type="Proteomes" id="UP000245783">
    <property type="component" value="Unassembled WGS sequence"/>
</dbReference>
<evidence type="ECO:0000313" key="2">
    <source>
        <dbReference type="EMBL" id="PWN41211.1"/>
    </source>
</evidence>
<feature type="compositionally biased region" description="Polar residues" evidence="1">
    <location>
        <begin position="729"/>
        <end position="744"/>
    </location>
</feature>
<evidence type="ECO:0000256" key="1">
    <source>
        <dbReference type="SAM" id="MobiDB-lite"/>
    </source>
</evidence>
<feature type="compositionally biased region" description="Low complexity" evidence="1">
    <location>
        <begin position="105"/>
        <end position="121"/>
    </location>
</feature>
<dbReference type="OrthoDB" id="10534765at2759"/>
<organism evidence="2 3">
    <name type="scientific">Ceraceosorus guamensis</name>
    <dbReference type="NCBI Taxonomy" id="1522189"/>
    <lineage>
        <taxon>Eukaryota</taxon>
        <taxon>Fungi</taxon>
        <taxon>Dikarya</taxon>
        <taxon>Basidiomycota</taxon>
        <taxon>Ustilaginomycotina</taxon>
        <taxon>Exobasidiomycetes</taxon>
        <taxon>Ceraceosorales</taxon>
        <taxon>Ceraceosoraceae</taxon>
        <taxon>Ceraceosorus</taxon>
    </lineage>
</organism>
<evidence type="ECO:0000313" key="3">
    <source>
        <dbReference type="Proteomes" id="UP000245783"/>
    </source>
</evidence>
<name>A0A316VY38_9BASI</name>
<dbReference type="GeneID" id="37037093"/>
<feature type="region of interest" description="Disordered" evidence="1">
    <location>
        <begin position="808"/>
        <end position="874"/>
    </location>
</feature>
<feature type="region of interest" description="Disordered" evidence="1">
    <location>
        <begin position="552"/>
        <end position="580"/>
    </location>
</feature>
<feature type="region of interest" description="Disordered" evidence="1">
    <location>
        <begin position="446"/>
        <end position="470"/>
    </location>
</feature>
<dbReference type="InParanoid" id="A0A316VY38"/>
<feature type="compositionally biased region" description="Pro residues" evidence="1">
    <location>
        <begin position="214"/>
        <end position="239"/>
    </location>
</feature>
<feature type="region of interest" description="Disordered" evidence="1">
    <location>
        <begin position="718"/>
        <end position="763"/>
    </location>
</feature>
<feature type="compositionally biased region" description="Low complexity" evidence="1">
    <location>
        <begin position="184"/>
        <end position="195"/>
    </location>
</feature>
<feature type="compositionally biased region" description="Basic and acidic residues" evidence="1">
    <location>
        <begin position="923"/>
        <end position="933"/>
    </location>
</feature>
<sequence>MLSATKLNSDQDSRLFSSEMAYFRQIPKLVSLCEFWAYEITSSQQFGQLLLAFTPSLRWLALVTTTYTIDFSGPSNDDSSSGSNSEGPQPSSETSSEPLGDSYDNTSAAEPSSASSANSPTGGQEEGSDSSSTTPSSASASEGEPHSGTPASSASDDGQSSDEQQVPFSGSSNHTPPVPDSATEESPSVSHSPVDVPSPAPVPPANVTTAEPLHPAPTPQPPPPPPSTKSGPPQIPPAAPENVRAMLLDKIPKAAMLGSDIHTASWRISANIPPIILGLVNCSWGLPLLEVDKSPFARVRNFETTVLYGQTSSDAIYLHSQPASESPIANVISGLLTSITLTGHFAFLACLAGTVLAPSIAEMEEKQSEPTRHYPSPILTSTIRLLVSFYCCSREPASARPPPPPRAVITRHRQENAGVENKSGVDPARMSAGGRHVLSRLINQVRGQNATPENPAQSAPRLASGGLDDFGDPFESPELPIEMDSALSASEYHYLAQFADGGKEPCGLSAVTEESVPESEQSQSNLWQVRTGPRLQPKNQASYWQIRAGSTPIRAGANTPHRRSQVSSKTRPAHPSVHQETMMASEVRPLSQVTRLSQILASPAPTKIRSPGSSFVSAASDDDYAAGAVIISHPGVAPSAQEYGVARKVSYKASHHRHDSDASAISAVDQRDSMTSHEIIAARAQCDDAPEMPADARINSGSRYSGESWDAGFKARNDARRSKWRSHPLQRSSTGLSKRSSMPFDSQELEGFPLPPQEEGVHDTSRIGDEVRATLADAGSISGSSYEQNSLTPSTRISALLTAVGWNGSRKSEGPEPGTAPSAYGPDHPDGTFIRAPSPQRQSNSTHLSVTSRPDALSKVAYDTSGAGAGRPMSAVPEVREVAARIDQPYSNANLGTADRVSVIPSIVSPADSTSNAAGPEEVGGRPSEHELTVPRAAHIVGGPNQLAWPTQNSKPAAQLLSPQDADESEDHLPSSAKGYIERPLPPTPDGKYTGPQERPGSSRSRSGSSYHQD</sequence>
<feature type="region of interest" description="Disordered" evidence="1">
    <location>
        <begin position="71"/>
        <end position="239"/>
    </location>
</feature>
<reference evidence="2 3" key="1">
    <citation type="journal article" date="2018" name="Mol. Biol. Evol.">
        <title>Broad Genomic Sampling Reveals a Smut Pathogenic Ancestry of the Fungal Clade Ustilaginomycotina.</title>
        <authorList>
            <person name="Kijpornyongpan T."/>
            <person name="Mondo S.J."/>
            <person name="Barry K."/>
            <person name="Sandor L."/>
            <person name="Lee J."/>
            <person name="Lipzen A."/>
            <person name="Pangilinan J."/>
            <person name="LaButti K."/>
            <person name="Hainaut M."/>
            <person name="Henrissat B."/>
            <person name="Grigoriev I.V."/>
            <person name="Spatafora J.W."/>
            <person name="Aime M.C."/>
        </authorList>
    </citation>
    <scope>NUCLEOTIDE SEQUENCE [LARGE SCALE GENOMIC DNA]</scope>
    <source>
        <strain evidence="2 3">MCA 4658</strain>
    </source>
</reference>
<gene>
    <name evidence="2" type="ORF">IE81DRAFT_331093</name>
</gene>
<protein>
    <submittedName>
        <fullName evidence="2">Uncharacterized protein</fullName>
    </submittedName>
</protein>
<feature type="compositionally biased region" description="Low complexity" evidence="1">
    <location>
        <begin position="72"/>
        <end position="93"/>
    </location>
</feature>
<feature type="compositionally biased region" description="Polar residues" evidence="1">
    <location>
        <begin position="839"/>
        <end position="852"/>
    </location>
</feature>
<feature type="compositionally biased region" description="Low complexity" evidence="1">
    <location>
        <begin position="152"/>
        <end position="165"/>
    </location>
</feature>
<feature type="compositionally biased region" description="Polar residues" evidence="1">
    <location>
        <begin position="446"/>
        <end position="457"/>
    </location>
</feature>
<accession>A0A316VY38</accession>
<feature type="region of interest" description="Disordered" evidence="1">
    <location>
        <begin position="906"/>
        <end position="1014"/>
    </location>
</feature>
<dbReference type="EMBL" id="KZ819397">
    <property type="protein sequence ID" value="PWN41211.1"/>
    <property type="molecule type" value="Genomic_DNA"/>
</dbReference>
<feature type="compositionally biased region" description="Polar residues" evidence="1">
    <location>
        <begin position="166"/>
        <end position="175"/>
    </location>
</feature>
<feature type="compositionally biased region" description="Low complexity" evidence="1">
    <location>
        <begin position="129"/>
        <end position="142"/>
    </location>
</feature>
<dbReference type="RefSeq" id="XP_025368371.1">
    <property type="nucleotide sequence ID" value="XM_025515223.1"/>
</dbReference>
<proteinExistence type="predicted"/>
<feature type="compositionally biased region" description="Low complexity" evidence="1">
    <location>
        <begin position="1002"/>
        <end position="1014"/>
    </location>
</feature>
<dbReference type="AlphaFoldDB" id="A0A316VY38"/>
<keyword evidence="3" id="KW-1185">Reference proteome</keyword>